<reference evidence="1" key="1">
    <citation type="submission" date="2021-06" db="EMBL/GenBank/DDBJ databases">
        <authorList>
            <person name="Kallberg Y."/>
            <person name="Tangrot J."/>
            <person name="Rosling A."/>
        </authorList>
    </citation>
    <scope>NUCLEOTIDE SEQUENCE</scope>
    <source>
        <strain evidence="1">MA461A</strain>
    </source>
</reference>
<gene>
    <name evidence="1" type="ORF">RPERSI_LOCUS12586</name>
</gene>
<comment type="caution">
    <text evidence="1">The sequence shown here is derived from an EMBL/GenBank/DDBJ whole genome shotgun (WGS) entry which is preliminary data.</text>
</comment>
<dbReference type="EMBL" id="CAJVQC010027072">
    <property type="protein sequence ID" value="CAG8735268.1"/>
    <property type="molecule type" value="Genomic_DNA"/>
</dbReference>
<dbReference type="Proteomes" id="UP000789920">
    <property type="component" value="Unassembled WGS sequence"/>
</dbReference>
<evidence type="ECO:0000313" key="2">
    <source>
        <dbReference type="Proteomes" id="UP000789920"/>
    </source>
</evidence>
<proteinExistence type="predicted"/>
<accession>A0ACA9Q2V7</accession>
<name>A0ACA9Q2V7_9GLOM</name>
<keyword evidence="2" id="KW-1185">Reference proteome</keyword>
<organism evidence="1 2">
    <name type="scientific">Racocetra persica</name>
    <dbReference type="NCBI Taxonomy" id="160502"/>
    <lineage>
        <taxon>Eukaryota</taxon>
        <taxon>Fungi</taxon>
        <taxon>Fungi incertae sedis</taxon>
        <taxon>Mucoromycota</taxon>
        <taxon>Glomeromycotina</taxon>
        <taxon>Glomeromycetes</taxon>
        <taxon>Diversisporales</taxon>
        <taxon>Gigasporaceae</taxon>
        <taxon>Racocetra</taxon>
    </lineage>
</organism>
<sequence length="40" mass="4720">MDHQQQSSKTNTADNINTTKDYQLDYSNRHPKKQRHESSS</sequence>
<protein>
    <submittedName>
        <fullName evidence="1">6012_t:CDS:1</fullName>
    </submittedName>
</protein>
<feature type="non-terminal residue" evidence="1">
    <location>
        <position position="40"/>
    </location>
</feature>
<evidence type="ECO:0000313" key="1">
    <source>
        <dbReference type="EMBL" id="CAG8735268.1"/>
    </source>
</evidence>